<organism evidence="1 2">
    <name type="scientific">Pristionchus pacificus</name>
    <name type="common">Parasitic nematode worm</name>
    <dbReference type="NCBI Taxonomy" id="54126"/>
    <lineage>
        <taxon>Eukaryota</taxon>
        <taxon>Metazoa</taxon>
        <taxon>Ecdysozoa</taxon>
        <taxon>Nematoda</taxon>
        <taxon>Chromadorea</taxon>
        <taxon>Rhabditida</taxon>
        <taxon>Rhabditina</taxon>
        <taxon>Diplogasteromorpha</taxon>
        <taxon>Diplogasteroidea</taxon>
        <taxon>Neodiplogasteridae</taxon>
        <taxon>Pristionchus</taxon>
    </lineage>
</organism>
<protein>
    <submittedName>
        <fullName evidence="1">Uncharacterized protein</fullName>
    </submittedName>
</protein>
<keyword evidence="2" id="KW-1185">Reference proteome</keyword>
<evidence type="ECO:0000313" key="2">
    <source>
        <dbReference type="Proteomes" id="UP000005239"/>
    </source>
</evidence>
<evidence type="ECO:0000313" key="1">
    <source>
        <dbReference type="EnsemblMetazoa" id="PPA43910.1"/>
    </source>
</evidence>
<accession>A0A8R1Z2H6</accession>
<name>A0A2A6B5R0_PRIPA</name>
<reference evidence="2" key="1">
    <citation type="journal article" date="2008" name="Nat. Genet.">
        <title>The Pristionchus pacificus genome provides a unique perspective on nematode lifestyle and parasitism.</title>
        <authorList>
            <person name="Dieterich C."/>
            <person name="Clifton S.W."/>
            <person name="Schuster L.N."/>
            <person name="Chinwalla A."/>
            <person name="Delehaunty K."/>
            <person name="Dinkelacker I."/>
            <person name="Fulton L."/>
            <person name="Fulton R."/>
            <person name="Godfrey J."/>
            <person name="Minx P."/>
            <person name="Mitreva M."/>
            <person name="Roeseler W."/>
            <person name="Tian H."/>
            <person name="Witte H."/>
            <person name="Yang S.P."/>
            <person name="Wilson R.K."/>
            <person name="Sommer R.J."/>
        </authorList>
    </citation>
    <scope>NUCLEOTIDE SEQUENCE [LARGE SCALE GENOMIC DNA]</scope>
    <source>
        <strain evidence="2">PS312</strain>
    </source>
</reference>
<dbReference type="SUPFAM" id="SSF50405">
    <property type="entry name" value="Actin-crosslinking proteins"/>
    <property type="match status" value="1"/>
</dbReference>
<dbReference type="AlphaFoldDB" id="A0A2A6B5R0"/>
<gene>
    <name evidence="1" type="primary">WBGene00282279</name>
</gene>
<proteinExistence type="predicted"/>
<reference evidence="1" key="2">
    <citation type="submission" date="2022-06" db="UniProtKB">
        <authorList>
            <consortium name="EnsemblMetazoa"/>
        </authorList>
    </citation>
    <scope>IDENTIFICATION</scope>
    <source>
        <strain evidence="1">PS312</strain>
    </source>
</reference>
<dbReference type="Proteomes" id="UP000005239">
    <property type="component" value="Unassembled WGS sequence"/>
</dbReference>
<dbReference type="EnsemblMetazoa" id="PPA43910.1">
    <property type="protein sequence ID" value="PPA43910.1"/>
    <property type="gene ID" value="WBGene00282279"/>
</dbReference>
<accession>A0A2A6B5R0</accession>
<dbReference type="InterPro" id="IPR008999">
    <property type="entry name" value="Actin-crosslinking"/>
</dbReference>
<sequence>MTQGDIVNVVIIKGDGNITTIINGHRNNVNAIAKGSGHQSAQVAGRRSIKSVHGSYLRAIEPDWKVDTVWRGAAAWENWYIEDWNGKESNSRSDQGTRSTEQVGSISASSLQWVSVERIPRTILACCGSRIGMTMVRGPSSVLMGLG</sequence>